<sequence length="38" mass="4480">MMIYEVSATEGRYPNEKKKRISSVAIFYFSRGKEKFST</sequence>
<dbReference type="HOGENOM" id="CLU_3331401_0_0_10"/>
<reference evidence="2" key="1">
    <citation type="submission" date="2011-04" db="EMBL/GenBank/DDBJ databases">
        <title>The complete genome of Porphyromonas asaccharolytica DSM 20707.</title>
        <authorList>
            <person name="Lucas S."/>
            <person name="Han J."/>
            <person name="Lapidus A."/>
            <person name="Bruce D."/>
            <person name="Goodwin L."/>
            <person name="Pitluck S."/>
            <person name="Peters L."/>
            <person name="Kyrpides N."/>
            <person name="Mavromatis K."/>
            <person name="Ivanova N."/>
            <person name="Ovchinnikova G."/>
            <person name="Pagani I."/>
            <person name="Lu M."/>
            <person name="Detter J.C."/>
            <person name="Tapia R."/>
            <person name="Han C."/>
            <person name="Land M."/>
            <person name="Hauser L."/>
            <person name="Markowitz V."/>
            <person name="Cheng J.-F."/>
            <person name="Hugenholtz P."/>
            <person name="Woyke T."/>
            <person name="Wu D."/>
            <person name="Gronow S."/>
            <person name="Wellnitz S."/>
            <person name="Brambilla E."/>
            <person name="Klenk H.-P."/>
            <person name="Eisen J.A."/>
        </authorList>
    </citation>
    <scope>NUCLEOTIDE SEQUENCE [LARGE SCALE GENOMIC DNA]</scope>
    <source>
        <strain evidence="2">ATCC 25260 / DSM 20707 / VPI 4198</strain>
    </source>
</reference>
<keyword evidence="2" id="KW-1185">Reference proteome</keyword>
<dbReference type="EMBL" id="CP002689">
    <property type="protein sequence ID" value="AEE12434.1"/>
    <property type="molecule type" value="Genomic_DNA"/>
</dbReference>
<dbReference type="Proteomes" id="UP000006545">
    <property type="component" value="Chromosome"/>
</dbReference>
<name>F4KNG3_PORAD</name>
<protein>
    <submittedName>
        <fullName evidence="1">Uncharacterized protein</fullName>
    </submittedName>
</protein>
<proteinExistence type="predicted"/>
<gene>
    <name evidence="1" type="ordered locus">Poras_0480</name>
</gene>
<dbReference type="KEGG" id="pah:Poras_0480"/>
<dbReference type="AlphaFoldDB" id="F4KNG3"/>
<organism evidence="1 2">
    <name type="scientific">Porphyromonas asaccharolytica (strain ATCC 25260 / DSM 20707 / BCRC 10618 / CCUG 7834 / JCM 6326 / LMG 13178 / VPI 4198 / B440)</name>
    <name type="common">Bacteroides asaccharolyticus</name>
    <dbReference type="NCBI Taxonomy" id="879243"/>
    <lineage>
        <taxon>Bacteria</taxon>
        <taxon>Pseudomonadati</taxon>
        <taxon>Bacteroidota</taxon>
        <taxon>Bacteroidia</taxon>
        <taxon>Bacteroidales</taxon>
        <taxon>Porphyromonadaceae</taxon>
        <taxon>Porphyromonas</taxon>
    </lineage>
</organism>
<evidence type="ECO:0000313" key="1">
    <source>
        <dbReference type="EMBL" id="AEE12434.1"/>
    </source>
</evidence>
<accession>F4KNG3</accession>
<evidence type="ECO:0000313" key="2">
    <source>
        <dbReference type="Proteomes" id="UP000006545"/>
    </source>
</evidence>